<evidence type="ECO:0008006" key="4">
    <source>
        <dbReference type="Google" id="ProtNLM"/>
    </source>
</evidence>
<keyword evidence="3" id="KW-1185">Reference proteome</keyword>
<dbReference type="Proteomes" id="UP001590950">
    <property type="component" value="Unassembled WGS sequence"/>
</dbReference>
<dbReference type="EMBL" id="JBEFKJ010000011">
    <property type="protein sequence ID" value="KAL2043303.1"/>
    <property type="molecule type" value="Genomic_DNA"/>
</dbReference>
<evidence type="ECO:0000313" key="3">
    <source>
        <dbReference type="Proteomes" id="UP001590950"/>
    </source>
</evidence>
<organism evidence="2 3">
    <name type="scientific">Stereocaulon virgatum</name>
    <dbReference type="NCBI Taxonomy" id="373712"/>
    <lineage>
        <taxon>Eukaryota</taxon>
        <taxon>Fungi</taxon>
        <taxon>Dikarya</taxon>
        <taxon>Ascomycota</taxon>
        <taxon>Pezizomycotina</taxon>
        <taxon>Lecanoromycetes</taxon>
        <taxon>OSLEUM clade</taxon>
        <taxon>Lecanoromycetidae</taxon>
        <taxon>Lecanorales</taxon>
        <taxon>Lecanorineae</taxon>
        <taxon>Stereocaulaceae</taxon>
        <taxon>Stereocaulon</taxon>
    </lineage>
</organism>
<sequence>MYYATPLTSLSGFALVISQVPGATLIEGSPTYDGPIIPGITGKLGNAAITTNNPLGVSYTATLPDSPTTGVRGFVKATTNSNGTGVAIQVSLSGFPDASLGPFLYHIHDQPVPADGNCTATLGHLDPFIRGEIPPCDPTQPETCQVGDLSGKHGNITVSVFNAAYIDLYVSTEFGFGSFLGNRSINIHTSNTTRLTCANFVLSSGSPSNTTNSTVSPTSPTPAVFTGAGITTFVSMGAIAAGLIALFL</sequence>
<dbReference type="PANTHER" id="PTHR20910">
    <property type="entry name" value="AGAP001623-PA"/>
    <property type="match status" value="1"/>
</dbReference>
<reference evidence="2 3" key="1">
    <citation type="submission" date="2024-09" db="EMBL/GenBank/DDBJ databases">
        <title>Rethinking Asexuality: The Enigmatic Case of Functional Sexual Genes in Lepraria (Stereocaulaceae).</title>
        <authorList>
            <person name="Doellman M."/>
            <person name="Sun Y."/>
            <person name="Barcenas-Pena A."/>
            <person name="Lumbsch H.T."/>
            <person name="Grewe F."/>
        </authorList>
    </citation>
    <scope>NUCLEOTIDE SEQUENCE [LARGE SCALE GENOMIC DNA]</scope>
    <source>
        <strain evidence="2 3">Mercado 3170</strain>
    </source>
</reference>
<evidence type="ECO:0000256" key="1">
    <source>
        <dbReference type="SAM" id="Phobius"/>
    </source>
</evidence>
<dbReference type="PANTHER" id="PTHR20910:SF1">
    <property type="entry name" value="SUPEROXIDE DISMUTASE COPPER_ZINC BINDING DOMAIN-CONTAINING PROTEIN"/>
    <property type="match status" value="1"/>
</dbReference>
<keyword evidence="1" id="KW-1133">Transmembrane helix</keyword>
<proteinExistence type="predicted"/>
<dbReference type="SUPFAM" id="SSF49329">
    <property type="entry name" value="Cu,Zn superoxide dismutase-like"/>
    <property type="match status" value="1"/>
</dbReference>
<dbReference type="Gene3D" id="2.60.40.200">
    <property type="entry name" value="Superoxide dismutase, copper/zinc binding domain"/>
    <property type="match status" value="1"/>
</dbReference>
<name>A0ABR4AC01_9LECA</name>
<gene>
    <name evidence="2" type="ORF">N7G274_003609</name>
</gene>
<keyword evidence="1" id="KW-0812">Transmembrane</keyword>
<evidence type="ECO:0000313" key="2">
    <source>
        <dbReference type="EMBL" id="KAL2043303.1"/>
    </source>
</evidence>
<keyword evidence="1" id="KW-0472">Membrane</keyword>
<feature type="transmembrane region" description="Helical" evidence="1">
    <location>
        <begin position="223"/>
        <end position="247"/>
    </location>
</feature>
<protein>
    <recommendedName>
        <fullName evidence="4">Superoxide dismutase copper/zinc binding domain-containing protein</fullName>
    </recommendedName>
</protein>
<dbReference type="InterPro" id="IPR053257">
    <property type="entry name" value="Cu-only_SOD"/>
</dbReference>
<comment type="caution">
    <text evidence="2">The sequence shown here is derived from an EMBL/GenBank/DDBJ whole genome shotgun (WGS) entry which is preliminary data.</text>
</comment>
<accession>A0ABR4AC01</accession>
<dbReference type="InterPro" id="IPR036423">
    <property type="entry name" value="SOD-like_Cu/Zn_dom_sf"/>
</dbReference>